<accession>A0A481YQ29</accession>
<sequence>MYFFDDLSSDSEEEQLLDYLEDFEKVKIENFEFNIITIKEAKYLHINQQVYHIVGLNDLEMNNFRKFIITMEVPGIYFIYTKYYINRLQQSVFESKLKLMPIKIEKKNEDSVRDIFEISKIKLKLKYVNNTEKPINIDSSYIEFINEDEVNLNVILQENYHLLTMMPKESKYIKYKNNIEEEYKQPEDKINILLKINPKDQVCCSNFIYRKIQENYYEVVVKSNLYTLLDLFKIYKDFL</sequence>
<proteinExistence type="predicted"/>
<name>A0A481YQ29_9VIRU</name>
<protein>
    <submittedName>
        <fullName evidence="1">Uncharacterized protein</fullName>
    </submittedName>
</protein>
<gene>
    <name evidence="1" type="ORF">LCDPAC02_02690</name>
</gene>
<evidence type="ECO:0000313" key="1">
    <source>
        <dbReference type="EMBL" id="QBK85070.1"/>
    </source>
</evidence>
<organism evidence="1">
    <name type="scientific">Pithovirus LCDPAC02</name>
    <dbReference type="NCBI Taxonomy" id="2506601"/>
    <lineage>
        <taxon>Viruses</taxon>
        <taxon>Pithoviruses</taxon>
    </lineage>
</organism>
<dbReference type="EMBL" id="MK500302">
    <property type="protein sequence ID" value="QBK85070.1"/>
    <property type="molecule type" value="Genomic_DNA"/>
</dbReference>
<reference evidence="1" key="1">
    <citation type="journal article" date="2019" name="MBio">
        <title>Virus Genomes from Deep Sea Sediments Expand the Ocean Megavirome and Support Independent Origins of Viral Gigantism.</title>
        <authorList>
            <person name="Backstrom D."/>
            <person name="Yutin N."/>
            <person name="Jorgensen S.L."/>
            <person name="Dharamshi J."/>
            <person name="Homa F."/>
            <person name="Zaremba-Niedwiedzka K."/>
            <person name="Spang A."/>
            <person name="Wolf Y.I."/>
            <person name="Koonin E.V."/>
            <person name="Ettema T.J."/>
        </authorList>
    </citation>
    <scope>NUCLEOTIDE SEQUENCE</scope>
</reference>